<dbReference type="OrthoDB" id="5398854at2759"/>
<gene>
    <name evidence="1" type="ORF">GMOD_00005413</name>
</gene>
<evidence type="ECO:0000313" key="1">
    <source>
        <dbReference type="EMBL" id="RMZ66312.1"/>
    </source>
</evidence>
<name>A0A3M7LW00_9PLEO</name>
<reference evidence="1 2" key="1">
    <citation type="journal article" date="2014" name="PLoS ONE">
        <title>De novo Genome Assembly of the Fungal Plant Pathogen Pyrenophora semeniperda.</title>
        <authorList>
            <person name="Soliai M.M."/>
            <person name="Meyer S.E."/>
            <person name="Udall J.A."/>
            <person name="Elzinga D.E."/>
            <person name="Hermansen R.A."/>
            <person name="Bodily P.M."/>
            <person name="Hart A.A."/>
            <person name="Coleman C.E."/>
        </authorList>
    </citation>
    <scope>NUCLEOTIDE SEQUENCE [LARGE SCALE GENOMIC DNA]</scope>
    <source>
        <strain evidence="1 2">CCB06</strain>
        <tissue evidence="1">Mycelium</tissue>
    </source>
</reference>
<proteinExistence type="predicted"/>
<dbReference type="AlphaFoldDB" id="A0A3M7LW00"/>
<evidence type="ECO:0000313" key="2">
    <source>
        <dbReference type="Proteomes" id="UP000265663"/>
    </source>
</evidence>
<dbReference type="EMBL" id="KE747806">
    <property type="protein sequence ID" value="RMZ66312.1"/>
    <property type="molecule type" value="Genomic_DNA"/>
</dbReference>
<sequence>MQNIQQCNVNQVRVCNAEYSYACPRQRSASSVTVEDTRRTHILTGYSLKHWDTTEEPIRLLGSVFDANLLGKWIYDWTVYHCGLKAPLVEMAGDLWLLLIDFAGRIKTEDEILNKTRKERHRKTVQRSRKSGERLWGRFQRLLDVCGKYVLEAAEKESSTNKPASLGSSSGKAFVDCIFGRDHELEETEKLMAKMRFWIYRFDTECEAILLNPSV</sequence>
<protein>
    <submittedName>
        <fullName evidence="1">Vegetative cell wall gp1</fullName>
    </submittedName>
</protein>
<accession>A0A3M7LW00</accession>
<organism evidence="1 2">
    <name type="scientific">Pyrenophora seminiperda CCB06</name>
    <dbReference type="NCBI Taxonomy" id="1302712"/>
    <lineage>
        <taxon>Eukaryota</taxon>
        <taxon>Fungi</taxon>
        <taxon>Dikarya</taxon>
        <taxon>Ascomycota</taxon>
        <taxon>Pezizomycotina</taxon>
        <taxon>Dothideomycetes</taxon>
        <taxon>Pleosporomycetidae</taxon>
        <taxon>Pleosporales</taxon>
        <taxon>Pleosporineae</taxon>
        <taxon>Pleosporaceae</taxon>
        <taxon>Pyrenophora</taxon>
    </lineage>
</organism>
<keyword evidence="2" id="KW-1185">Reference proteome</keyword>
<dbReference type="Proteomes" id="UP000265663">
    <property type="component" value="Unassembled WGS sequence"/>
</dbReference>